<dbReference type="AlphaFoldDB" id="A0A154MMW7"/>
<proteinExistence type="predicted"/>
<sequence length="186" mass="20305">MSLPAAASWRHQDSRTGLEVAFFTEHDGGWRINGATTAVQGGEAWFVEYSIAVDAAWHTRRAEISGRSATGSRRTVLEADGGGRWRVDGVPDPRLDGCFDVDLESSSMTNTLPVHRLGLALGAAAEAPAAYVRAGDLAVERLEQRYERIGDHDFAYTAPVFAFSCVLRYDEHLLVVDYPGIAVRLP</sequence>
<dbReference type="Pfam" id="PF06475">
    <property type="entry name" value="Glycolipid_bind"/>
    <property type="match status" value="1"/>
</dbReference>
<keyword evidence="4" id="KW-1185">Reference proteome</keyword>
<name>A0A154MMW7_9PSEU</name>
<gene>
    <name evidence="2" type="ORF">ATP06_0203865</name>
    <name evidence="1" type="ORF">AVL48_30040</name>
</gene>
<organism evidence="1 3">
    <name type="scientific">Amycolatopsis regifaucium</name>
    <dbReference type="NCBI Taxonomy" id="546365"/>
    <lineage>
        <taxon>Bacteria</taxon>
        <taxon>Bacillati</taxon>
        <taxon>Actinomycetota</taxon>
        <taxon>Actinomycetes</taxon>
        <taxon>Pseudonocardiales</taxon>
        <taxon>Pseudonocardiaceae</taxon>
        <taxon>Amycolatopsis</taxon>
    </lineage>
</organism>
<accession>A0A154MMW7</accession>
<evidence type="ECO:0000313" key="4">
    <source>
        <dbReference type="Proteomes" id="UP000186883"/>
    </source>
</evidence>
<evidence type="ECO:0000313" key="3">
    <source>
        <dbReference type="Proteomes" id="UP000076321"/>
    </source>
</evidence>
<dbReference type="SUPFAM" id="SSF159275">
    <property type="entry name" value="PA1994-like"/>
    <property type="match status" value="1"/>
</dbReference>
<dbReference type="EMBL" id="LQCI01000010">
    <property type="protein sequence ID" value="KZB85698.1"/>
    <property type="molecule type" value="Genomic_DNA"/>
</dbReference>
<dbReference type="Proteomes" id="UP000076321">
    <property type="component" value="Unassembled WGS sequence"/>
</dbReference>
<evidence type="ECO:0000313" key="2">
    <source>
        <dbReference type="EMBL" id="OKA10547.1"/>
    </source>
</evidence>
<evidence type="ECO:0000313" key="1">
    <source>
        <dbReference type="EMBL" id="KZB85698.1"/>
    </source>
</evidence>
<reference evidence="1 3" key="1">
    <citation type="submission" date="2015-12" db="EMBL/GenBank/DDBJ databases">
        <title>Amycolatopsis regifaucium genome sequencing and assembly.</title>
        <authorList>
            <person name="Mayilraj S."/>
        </authorList>
    </citation>
    <scope>NUCLEOTIDE SEQUENCE [LARGE SCALE GENOMIC DNA]</scope>
    <source>
        <strain evidence="1 3">GY080</strain>
    </source>
</reference>
<evidence type="ECO:0008006" key="5">
    <source>
        <dbReference type="Google" id="ProtNLM"/>
    </source>
</evidence>
<dbReference type="InterPro" id="IPR009467">
    <property type="entry name" value="Glycolipid-bd_prot_put"/>
</dbReference>
<protein>
    <recommendedName>
        <fullName evidence="5">Glycolipid-binding domain-containing protein</fullName>
    </recommendedName>
</protein>
<dbReference type="RefSeq" id="WP_061983211.1">
    <property type="nucleotide sequence ID" value="NZ_FOPQ01000013.1"/>
</dbReference>
<dbReference type="Proteomes" id="UP000186883">
    <property type="component" value="Unassembled WGS sequence"/>
</dbReference>
<comment type="caution">
    <text evidence="1">The sequence shown here is derived from an EMBL/GenBank/DDBJ whole genome shotgun (WGS) entry which is preliminary data.</text>
</comment>
<dbReference type="OrthoDB" id="7347529at2"/>
<dbReference type="EMBL" id="LOBU02000004">
    <property type="protein sequence ID" value="OKA10547.1"/>
    <property type="molecule type" value="Genomic_DNA"/>
</dbReference>
<reference evidence="2 4" key="2">
    <citation type="submission" date="2016-11" db="EMBL/GenBank/DDBJ databases">
        <title>Genome sequencing of Amycolatopsis regifaucium.</title>
        <authorList>
            <person name="Mayilraj S."/>
            <person name="Kaur N."/>
        </authorList>
    </citation>
    <scope>NUCLEOTIDE SEQUENCE [LARGE SCALE GENOMIC DNA]</scope>
    <source>
        <strain evidence="2 4">GY080</strain>
    </source>
</reference>